<sequence>MDRFRISEYLRCRPRSSVSIRHQTIPEYQESSDMEEEITEIEQEGKEEEGEVMEEEKEKPPVRKISINMNDLADHDLGIYNDDEDGPDLTDTEDEDAKDDGEEGKEKTTGAEAESNIKDDAEDAVGAEDKKVQENMQSMNITQDTEPDFDSKKFEVEISKKVEEDDFDAVFPEAPGDGSLHDNNDNSADDESAIMHSALRATTNTPADVWDEVQQSEARQSRATTSCAPHFRERYYNRAMSLMTTRCSTSQRRRVKTPLLSIKNPPSGSPVYAKVFYVEQNRPSPMEPLKAWRGYNGNVYFEPIGISATKPVPKSRKTPSLDNCSDILRKAMQSRASSRLSQGQRDSESDEGKTNPMTPSQKSKGSKYGHLYVGPTCAVLDKNSVLNRYNATLPEEVALLASMESTGSLKVDEPGILEQHKDHILKKKYVQKRDKICKGSVAHRIYLEKRNLPDVEYSGYHSNAHTHPSQNLRAQTAHSGSSLRLPSRNSPEGYHAFIPSQELQLPPLDHLQATLRHYDGAPNNLVHVRVPAFDRPNMRNSSVKSAYKGYVKFA</sequence>
<protein>
    <submittedName>
        <fullName evidence="3">Uncharacterized protein LOC106173686 isoform X1</fullName>
    </submittedName>
</protein>
<dbReference type="InParanoid" id="A0A1S3JIX2"/>
<reference evidence="3" key="1">
    <citation type="submission" date="2025-08" db="UniProtKB">
        <authorList>
            <consortium name="RefSeq"/>
        </authorList>
    </citation>
    <scope>IDENTIFICATION</scope>
    <source>
        <tissue evidence="3">Gonads</tissue>
    </source>
</reference>
<feature type="compositionally biased region" description="Polar residues" evidence="1">
    <location>
        <begin position="460"/>
        <end position="490"/>
    </location>
</feature>
<dbReference type="AlphaFoldDB" id="A0A1S3JIX2"/>
<evidence type="ECO:0000313" key="2">
    <source>
        <dbReference type="Proteomes" id="UP000085678"/>
    </source>
</evidence>
<evidence type="ECO:0000313" key="3">
    <source>
        <dbReference type="RefSeq" id="XP_013410342.1"/>
    </source>
</evidence>
<keyword evidence="2" id="KW-1185">Reference proteome</keyword>
<feature type="region of interest" description="Disordered" evidence="1">
    <location>
        <begin position="459"/>
        <end position="494"/>
    </location>
</feature>
<feature type="compositionally biased region" description="Polar residues" evidence="1">
    <location>
        <begin position="134"/>
        <end position="144"/>
    </location>
</feature>
<gene>
    <name evidence="3" type="primary">LOC106173686</name>
</gene>
<feature type="compositionally biased region" description="Basic and acidic residues" evidence="1">
    <location>
        <begin position="104"/>
        <end position="119"/>
    </location>
</feature>
<feature type="compositionally biased region" description="Acidic residues" evidence="1">
    <location>
        <begin position="81"/>
        <end position="103"/>
    </location>
</feature>
<feature type="compositionally biased region" description="Polar residues" evidence="1">
    <location>
        <begin position="334"/>
        <end position="344"/>
    </location>
</feature>
<dbReference type="Proteomes" id="UP000085678">
    <property type="component" value="Unplaced"/>
</dbReference>
<dbReference type="OrthoDB" id="10032693at2759"/>
<accession>A0A1S3JIX2</accession>
<dbReference type="GeneID" id="106173686"/>
<proteinExistence type="predicted"/>
<name>A0A1S3JIX2_LINAN</name>
<feature type="compositionally biased region" description="Acidic residues" evidence="1">
    <location>
        <begin position="30"/>
        <end position="55"/>
    </location>
</feature>
<feature type="region of interest" description="Disordered" evidence="1">
    <location>
        <begin position="15"/>
        <end position="151"/>
    </location>
</feature>
<evidence type="ECO:0000256" key="1">
    <source>
        <dbReference type="SAM" id="MobiDB-lite"/>
    </source>
</evidence>
<dbReference type="KEGG" id="lak:106173686"/>
<dbReference type="RefSeq" id="XP_013410342.1">
    <property type="nucleotide sequence ID" value="XM_013554888.1"/>
</dbReference>
<feature type="region of interest" description="Disordered" evidence="1">
    <location>
        <begin position="333"/>
        <end position="368"/>
    </location>
</feature>
<organism evidence="2 3">
    <name type="scientific">Lingula anatina</name>
    <name type="common">Brachiopod</name>
    <name type="synonym">Lingula unguis</name>
    <dbReference type="NCBI Taxonomy" id="7574"/>
    <lineage>
        <taxon>Eukaryota</taxon>
        <taxon>Metazoa</taxon>
        <taxon>Spiralia</taxon>
        <taxon>Lophotrochozoa</taxon>
        <taxon>Brachiopoda</taxon>
        <taxon>Linguliformea</taxon>
        <taxon>Lingulata</taxon>
        <taxon>Lingulida</taxon>
        <taxon>Linguloidea</taxon>
        <taxon>Lingulidae</taxon>
        <taxon>Lingula</taxon>
    </lineage>
</organism>